<accession>A0AA35R5Y7</accession>
<sequence length="158" mass="17284">MMHSRIVSAVFLSSLSGVRPLISKMGLFSAQNESLHLLILLLHCLCLTQMLEVSMSAKEKNSGRLAVGGVLLRRAFLCSSALGRVVLTFCWFWGVVFISWELHWLCWLEGALLDCCCSLLCLSSDSVVEGEHGSHVLSKDVSVGQKTLFSSADQLPIA</sequence>
<keyword evidence="1" id="KW-0812">Transmembrane</keyword>
<dbReference type="AlphaFoldDB" id="A0AA35R5Y7"/>
<name>A0AA35R5Y7_GEOBA</name>
<dbReference type="EMBL" id="CASHTH010000524">
    <property type="protein sequence ID" value="CAI8003604.1"/>
    <property type="molecule type" value="Genomic_DNA"/>
</dbReference>
<keyword evidence="1" id="KW-1133">Transmembrane helix</keyword>
<comment type="caution">
    <text evidence="2">The sequence shown here is derived from an EMBL/GenBank/DDBJ whole genome shotgun (WGS) entry which is preliminary data.</text>
</comment>
<gene>
    <name evidence="2" type="ORF">GBAR_LOCUS3689</name>
</gene>
<evidence type="ECO:0000313" key="3">
    <source>
        <dbReference type="Proteomes" id="UP001174909"/>
    </source>
</evidence>
<keyword evidence="3" id="KW-1185">Reference proteome</keyword>
<reference evidence="2" key="1">
    <citation type="submission" date="2023-03" db="EMBL/GenBank/DDBJ databases">
        <authorList>
            <person name="Steffen K."/>
            <person name="Cardenas P."/>
        </authorList>
    </citation>
    <scope>NUCLEOTIDE SEQUENCE</scope>
</reference>
<feature type="transmembrane region" description="Helical" evidence="1">
    <location>
        <begin position="75"/>
        <end position="100"/>
    </location>
</feature>
<proteinExistence type="predicted"/>
<evidence type="ECO:0000313" key="2">
    <source>
        <dbReference type="EMBL" id="CAI8003604.1"/>
    </source>
</evidence>
<keyword evidence="1" id="KW-0472">Membrane</keyword>
<dbReference type="Proteomes" id="UP001174909">
    <property type="component" value="Unassembled WGS sequence"/>
</dbReference>
<evidence type="ECO:0000256" key="1">
    <source>
        <dbReference type="SAM" id="Phobius"/>
    </source>
</evidence>
<protein>
    <submittedName>
        <fullName evidence="2">Uncharacterized protein</fullName>
    </submittedName>
</protein>
<feature type="non-terminal residue" evidence="2">
    <location>
        <position position="158"/>
    </location>
</feature>
<organism evidence="2 3">
    <name type="scientific">Geodia barretti</name>
    <name type="common">Barrett's horny sponge</name>
    <dbReference type="NCBI Taxonomy" id="519541"/>
    <lineage>
        <taxon>Eukaryota</taxon>
        <taxon>Metazoa</taxon>
        <taxon>Porifera</taxon>
        <taxon>Demospongiae</taxon>
        <taxon>Heteroscleromorpha</taxon>
        <taxon>Tetractinellida</taxon>
        <taxon>Astrophorina</taxon>
        <taxon>Geodiidae</taxon>
        <taxon>Geodia</taxon>
    </lineage>
</organism>